<protein>
    <recommendedName>
        <fullName evidence="3">methylated-DNA--[protein]-cysteine S-methyltransferase</fullName>
        <ecNumber evidence="3">2.1.1.63</ecNumber>
    </recommendedName>
</protein>
<dbReference type="SUPFAM" id="SSF53155">
    <property type="entry name" value="Methylated DNA-protein cysteine methyltransferase domain"/>
    <property type="match status" value="1"/>
</dbReference>
<dbReference type="PANTHER" id="PTHR10815:SF5">
    <property type="entry name" value="METHYLATED-DNA--PROTEIN-CYSTEINE METHYLTRANSFERASE"/>
    <property type="match status" value="1"/>
</dbReference>
<dbReference type="EC" id="2.1.1.63" evidence="3"/>
<keyword evidence="6" id="KW-0227">DNA damage</keyword>
<organism evidence="10 11">
    <name type="scientific">Arthrobacter bussei</name>
    <dbReference type="NCBI Taxonomy" id="2594179"/>
    <lineage>
        <taxon>Bacteria</taxon>
        <taxon>Bacillati</taxon>
        <taxon>Actinomycetota</taxon>
        <taxon>Actinomycetes</taxon>
        <taxon>Micrococcales</taxon>
        <taxon>Micrococcaceae</taxon>
        <taxon>Arthrobacter</taxon>
    </lineage>
</organism>
<evidence type="ECO:0000256" key="7">
    <source>
        <dbReference type="ARBA" id="ARBA00023204"/>
    </source>
</evidence>
<evidence type="ECO:0000256" key="2">
    <source>
        <dbReference type="ARBA" id="ARBA00008711"/>
    </source>
</evidence>
<dbReference type="FunFam" id="1.10.10.10:FF:000214">
    <property type="entry name" value="Methylated-DNA--protein-cysteine methyltransferase"/>
    <property type="match status" value="1"/>
</dbReference>
<dbReference type="GO" id="GO:0032259">
    <property type="term" value="P:methylation"/>
    <property type="evidence" value="ECO:0007669"/>
    <property type="project" value="UniProtKB-KW"/>
</dbReference>
<dbReference type="InterPro" id="IPR036217">
    <property type="entry name" value="MethylDNA_cys_MeTrfase_DNAb"/>
</dbReference>
<dbReference type="InterPro" id="IPR014048">
    <property type="entry name" value="MethylDNA_cys_MeTrfase_DNA-bd"/>
</dbReference>
<comment type="similarity">
    <text evidence="2">Belongs to the MGMT family.</text>
</comment>
<dbReference type="InterPro" id="IPR036388">
    <property type="entry name" value="WH-like_DNA-bd_sf"/>
</dbReference>
<comment type="catalytic activity">
    <reaction evidence="1">
        <text>a 4-O-methyl-thymidine in DNA + L-cysteinyl-[protein] = a thymidine in DNA + S-methyl-L-cysteinyl-[protein]</text>
        <dbReference type="Rhea" id="RHEA:53428"/>
        <dbReference type="Rhea" id="RHEA-COMP:10131"/>
        <dbReference type="Rhea" id="RHEA-COMP:10132"/>
        <dbReference type="Rhea" id="RHEA-COMP:13555"/>
        <dbReference type="Rhea" id="RHEA-COMP:13556"/>
        <dbReference type="ChEBI" id="CHEBI:29950"/>
        <dbReference type="ChEBI" id="CHEBI:82612"/>
        <dbReference type="ChEBI" id="CHEBI:137386"/>
        <dbReference type="ChEBI" id="CHEBI:137387"/>
        <dbReference type="EC" id="2.1.1.63"/>
    </reaction>
</comment>
<evidence type="ECO:0000256" key="8">
    <source>
        <dbReference type="ARBA" id="ARBA00049348"/>
    </source>
</evidence>
<dbReference type="Gene3D" id="1.10.10.10">
    <property type="entry name" value="Winged helix-like DNA-binding domain superfamily/Winged helix DNA-binding domain"/>
    <property type="match status" value="1"/>
</dbReference>
<evidence type="ECO:0000313" key="10">
    <source>
        <dbReference type="EMBL" id="MPY09272.1"/>
    </source>
</evidence>
<comment type="catalytic activity">
    <reaction evidence="8">
        <text>a 6-O-methyl-2'-deoxyguanosine in DNA + L-cysteinyl-[protein] = S-methyl-L-cysteinyl-[protein] + a 2'-deoxyguanosine in DNA</text>
        <dbReference type="Rhea" id="RHEA:24000"/>
        <dbReference type="Rhea" id="RHEA-COMP:10131"/>
        <dbReference type="Rhea" id="RHEA-COMP:10132"/>
        <dbReference type="Rhea" id="RHEA-COMP:11367"/>
        <dbReference type="Rhea" id="RHEA-COMP:11368"/>
        <dbReference type="ChEBI" id="CHEBI:29950"/>
        <dbReference type="ChEBI" id="CHEBI:82612"/>
        <dbReference type="ChEBI" id="CHEBI:85445"/>
        <dbReference type="ChEBI" id="CHEBI:85448"/>
        <dbReference type="EC" id="2.1.1.63"/>
    </reaction>
</comment>
<evidence type="ECO:0000256" key="4">
    <source>
        <dbReference type="ARBA" id="ARBA00022603"/>
    </source>
</evidence>
<evidence type="ECO:0000256" key="6">
    <source>
        <dbReference type="ARBA" id="ARBA00022763"/>
    </source>
</evidence>
<sequence>MSEVQSTGPRKRAGPRDVRWYCDVDSPVGTLRIVVDSEAVIGLYHGEHVPPPTAEVLGHPVSVPSDPPAGVPRGHVMPHAAPRTGDDAGGERIRPIAAAGESVVEAPDTSRRLLVRTAGELREYFAGSRRRFDVTVVLQGTAFQCSVWAALRDIPFGERRSYRDIAEQLGNASMGRAVGAAVRANPVSIIVPGHRIVASTGAVVGYAAGIGVKTALLEHETAVHPRNPLRATAPAESGEVQSCGGAWWTAGRSFQAEP</sequence>
<dbReference type="GO" id="GO:0003908">
    <property type="term" value="F:methylated-DNA-[protein]-cysteine S-methyltransferase activity"/>
    <property type="evidence" value="ECO:0007669"/>
    <property type="project" value="UniProtKB-EC"/>
</dbReference>
<dbReference type="AlphaFoldDB" id="A0A7X1NM10"/>
<dbReference type="OrthoDB" id="9802228at2"/>
<evidence type="ECO:0000313" key="11">
    <source>
        <dbReference type="Proteomes" id="UP000326464"/>
    </source>
</evidence>
<dbReference type="NCBIfam" id="TIGR00589">
    <property type="entry name" value="ogt"/>
    <property type="match status" value="1"/>
</dbReference>
<dbReference type="CDD" id="cd06445">
    <property type="entry name" value="ATase"/>
    <property type="match status" value="1"/>
</dbReference>
<gene>
    <name evidence="10" type="ORF">FNH21_00775</name>
</gene>
<dbReference type="Pfam" id="PF01035">
    <property type="entry name" value="DNA_binding_1"/>
    <property type="match status" value="1"/>
</dbReference>
<dbReference type="EMBL" id="VJXX01000001">
    <property type="protein sequence ID" value="MPY09272.1"/>
    <property type="molecule type" value="Genomic_DNA"/>
</dbReference>
<keyword evidence="4 10" id="KW-0489">Methyltransferase</keyword>
<proteinExistence type="inferred from homology"/>
<evidence type="ECO:0000256" key="3">
    <source>
        <dbReference type="ARBA" id="ARBA00011918"/>
    </source>
</evidence>
<evidence type="ECO:0000256" key="1">
    <source>
        <dbReference type="ARBA" id="ARBA00001286"/>
    </source>
</evidence>
<reference evidence="11" key="1">
    <citation type="submission" date="2019-07" db="EMBL/GenBank/DDBJ databases">
        <title>Arthrobacter KR32 sp. nov., isolated from mountain cheese made of cows milk.</title>
        <authorList>
            <person name="Flegler A."/>
        </authorList>
    </citation>
    <scope>NUCLEOTIDE SEQUENCE [LARGE SCALE GENOMIC DNA]</scope>
    <source>
        <strain evidence="11">KR32</strain>
    </source>
</reference>
<dbReference type="SUPFAM" id="SSF46767">
    <property type="entry name" value="Methylated DNA-protein cysteine methyltransferase, C-terminal domain"/>
    <property type="match status" value="1"/>
</dbReference>
<dbReference type="RefSeq" id="WP_152811596.1">
    <property type="nucleotide sequence ID" value="NZ_VJXX01000001.1"/>
</dbReference>
<dbReference type="PANTHER" id="PTHR10815">
    <property type="entry name" value="METHYLATED-DNA--PROTEIN-CYSTEINE METHYLTRANSFERASE"/>
    <property type="match status" value="1"/>
</dbReference>
<dbReference type="Gene3D" id="3.30.160.70">
    <property type="entry name" value="Methylated DNA-protein cysteine methyltransferase domain"/>
    <property type="match status" value="1"/>
</dbReference>
<name>A0A7X1NM10_9MICC</name>
<keyword evidence="5 10" id="KW-0808">Transferase</keyword>
<evidence type="ECO:0000259" key="9">
    <source>
        <dbReference type="Pfam" id="PF01035"/>
    </source>
</evidence>
<accession>A0A7X1NM10</accession>
<dbReference type="GO" id="GO:0006281">
    <property type="term" value="P:DNA repair"/>
    <property type="evidence" value="ECO:0007669"/>
    <property type="project" value="UniProtKB-KW"/>
</dbReference>
<evidence type="ECO:0000256" key="5">
    <source>
        <dbReference type="ARBA" id="ARBA00022679"/>
    </source>
</evidence>
<keyword evidence="7" id="KW-0234">DNA repair</keyword>
<keyword evidence="11" id="KW-1185">Reference proteome</keyword>
<dbReference type="InterPro" id="IPR036631">
    <property type="entry name" value="MGMT_N_sf"/>
</dbReference>
<comment type="caution">
    <text evidence="10">The sequence shown here is derived from an EMBL/GenBank/DDBJ whole genome shotgun (WGS) entry which is preliminary data.</text>
</comment>
<feature type="domain" description="Methylated-DNA-[protein]-cysteine S-methyltransferase DNA binding" evidence="9">
    <location>
        <begin position="142"/>
        <end position="221"/>
    </location>
</feature>
<dbReference type="Proteomes" id="UP000326464">
    <property type="component" value="Unassembled WGS sequence"/>
</dbReference>